<comment type="caution">
    <text evidence="2">The sequence shown here is derived from an EMBL/GenBank/DDBJ whole genome shotgun (WGS) entry which is preliminary data.</text>
</comment>
<dbReference type="Proteomes" id="UP001595836">
    <property type="component" value="Unassembled WGS sequence"/>
</dbReference>
<proteinExistence type="predicted"/>
<dbReference type="PANTHER" id="PTHR43667:SF2">
    <property type="entry name" value="FATTY ACID C-METHYL TRANSFERASE"/>
    <property type="match status" value="1"/>
</dbReference>
<organism evidence="2 3">
    <name type="scientific">Dietzia aurantiaca</name>
    <dbReference type="NCBI Taxonomy" id="983873"/>
    <lineage>
        <taxon>Bacteria</taxon>
        <taxon>Bacillati</taxon>
        <taxon>Actinomycetota</taxon>
        <taxon>Actinomycetes</taxon>
        <taxon>Mycobacteriales</taxon>
        <taxon>Dietziaceae</taxon>
        <taxon>Dietzia</taxon>
    </lineage>
</organism>
<dbReference type="Gene3D" id="3.40.50.150">
    <property type="entry name" value="Vaccinia Virus protein VP39"/>
    <property type="match status" value="1"/>
</dbReference>
<evidence type="ECO:0000313" key="2">
    <source>
        <dbReference type="EMBL" id="MFC4753534.1"/>
    </source>
</evidence>
<dbReference type="InterPro" id="IPR050723">
    <property type="entry name" value="CFA/CMAS"/>
</dbReference>
<evidence type="ECO:0000313" key="3">
    <source>
        <dbReference type="Proteomes" id="UP001595836"/>
    </source>
</evidence>
<name>A0ABV9PM24_9ACTN</name>
<accession>A0ABV9PM24</accession>
<dbReference type="Pfam" id="PF07103">
    <property type="entry name" value="DUF1365"/>
    <property type="match status" value="1"/>
</dbReference>
<protein>
    <submittedName>
        <fullName evidence="2">DUF1365 family protein</fullName>
    </submittedName>
</protein>
<dbReference type="InterPro" id="IPR029063">
    <property type="entry name" value="SAM-dependent_MTases_sf"/>
</dbReference>
<evidence type="ECO:0000256" key="1">
    <source>
        <dbReference type="SAM" id="MobiDB-lite"/>
    </source>
</evidence>
<dbReference type="PANTHER" id="PTHR43667">
    <property type="entry name" value="CYCLOPROPANE-FATTY-ACYL-PHOSPHOLIPID SYNTHASE"/>
    <property type="match status" value="1"/>
</dbReference>
<gene>
    <name evidence="2" type="ORF">ACFO7U_01910</name>
</gene>
<dbReference type="EMBL" id="JBHSHP010000007">
    <property type="protein sequence ID" value="MFC4753534.1"/>
    <property type="molecule type" value="Genomic_DNA"/>
</dbReference>
<dbReference type="CDD" id="cd02440">
    <property type="entry name" value="AdoMet_MTases"/>
    <property type="match status" value="1"/>
</dbReference>
<reference evidence="3" key="1">
    <citation type="journal article" date="2019" name="Int. J. Syst. Evol. Microbiol.">
        <title>The Global Catalogue of Microorganisms (GCM) 10K type strain sequencing project: providing services to taxonomists for standard genome sequencing and annotation.</title>
        <authorList>
            <consortium name="The Broad Institute Genomics Platform"/>
            <consortium name="The Broad Institute Genome Sequencing Center for Infectious Disease"/>
            <person name="Wu L."/>
            <person name="Ma J."/>
        </authorList>
    </citation>
    <scope>NUCLEOTIDE SEQUENCE [LARGE SCALE GENOMIC DNA]</scope>
    <source>
        <strain evidence="3">JCM 11882</strain>
    </source>
</reference>
<dbReference type="SUPFAM" id="SSF53335">
    <property type="entry name" value="S-adenosyl-L-methionine-dependent methyltransferases"/>
    <property type="match status" value="1"/>
</dbReference>
<dbReference type="InterPro" id="IPR010775">
    <property type="entry name" value="DUF1365"/>
</dbReference>
<feature type="compositionally biased region" description="Basic and acidic residues" evidence="1">
    <location>
        <begin position="276"/>
        <end position="298"/>
    </location>
</feature>
<dbReference type="Pfam" id="PF02353">
    <property type="entry name" value="CMAS"/>
    <property type="match status" value="1"/>
</dbReference>
<sequence length="721" mass="79835">MDTMRTQNRNPATDRLEAAERQQAIAHQEAPVPPVRLYVTEIRHLRRTPQRVEVRARSYWWLVDADALQVQRGAAALPTLPRWTRPLAAIHPGDLGLEVADGGPVGDAVRRRVRADSPATDVDGPVLIACTGRVAGYGFDPLAVVWCHGGAGTVTAALAIVRNTYGGLHHYLVHPDAGGRATAEKEFFVSPFHDVSGTYRLSVPSPDEEVHVGITLERSGAQPFAASVRGRRREVTTTTPLALALRRPLEPLATSARIRMHGIRLWARRLPLHQVPERDRGHAQNRRQQKDRGDEQTRGPRRRGVPEVPRGPRAALLGLGTRALFRLAADRLPVRIEPAGGRPFGGGRDDPAAPRMLLHRPTDFAVRTGTNASIGFGESFMAGDWSSPEPAELLTEFARELPSLIPRPLQALRRLHLPGQPRSERGTVEGAAENISAHYDLSDDLFALFLDETMTYSAALFPDLPRRRGGLPEDRDDRSTGGQISLADAQRAKIDALLDAAGVGPGSRVLEIGTGWGELCLRAAARGAHVRSVTLSIEQCSTATRRVAEAGYADRMQIDVCDYRHVTGTYDAVVSVEMIEAVGLEHLAEYFRTIDSVLAPGGRVALQSILMDEHRVQTTRRNYTWVHKYVFPGGRIPSVESIDRALAGTRLQRTQTTEFGLHYARTLRQWRDRFETRHHDVEALGFDDTFRRLWRFYLAYSEAGFRSGYLDVAHLTLEATQ</sequence>
<feature type="region of interest" description="Disordered" evidence="1">
    <location>
        <begin position="276"/>
        <end position="313"/>
    </location>
</feature>
<dbReference type="RefSeq" id="WP_344989025.1">
    <property type="nucleotide sequence ID" value="NZ_BAABCD010000007.1"/>
</dbReference>
<keyword evidence="3" id="KW-1185">Reference proteome</keyword>